<comment type="cofactor">
    <cofactor evidence="1">
        <name>Mg(2+)</name>
        <dbReference type="ChEBI" id="CHEBI:18420"/>
    </cofactor>
</comment>
<dbReference type="InterPro" id="IPR016055">
    <property type="entry name" value="A-D-PHexomutase_a/b/a-I/II/III"/>
</dbReference>
<dbReference type="PANTHER" id="PTHR43771">
    <property type="entry name" value="PHOSPHOMANNOMUTASE"/>
    <property type="match status" value="1"/>
</dbReference>
<dbReference type="GO" id="GO:0005975">
    <property type="term" value="P:carbohydrate metabolic process"/>
    <property type="evidence" value="ECO:0007669"/>
    <property type="project" value="InterPro"/>
</dbReference>
<evidence type="ECO:0000256" key="1">
    <source>
        <dbReference type="ARBA" id="ARBA00001946"/>
    </source>
</evidence>
<keyword evidence="4" id="KW-0479">Metal-binding</keyword>
<keyword evidence="3" id="KW-0597">Phosphoprotein</keyword>
<evidence type="ECO:0000259" key="7">
    <source>
        <dbReference type="Pfam" id="PF02878"/>
    </source>
</evidence>
<comment type="caution">
    <text evidence="8">The sequence shown here is derived from an EMBL/GenBank/DDBJ whole genome shotgun (WGS) entry which is preliminary data.</text>
</comment>
<evidence type="ECO:0000256" key="2">
    <source>
        <dbReference type="ARBA" id="ARBA00010231"/>
    </source>
</evidence>
<dbReference type="Proteomes" id="UP000229674">
    <property type="component" value="Unassembled WGS sequence"/>
</dbReference>
<dbReference type="GO" id="GO:0046872">
    <property type="term" value="F:metal ion binding"/>
    <property type="evidence" value="ECO:0007669"/>
    <property type="project" value="UniProtKB-KW"/>
</dbReference>
<organism evidence="8 9">
    <name type="scientific">Candidatus Colwellbacteria bacterium CG_4_9_14_0_2_um_filter_50_12</name>
    <dbReference type="NCBI Taxonomy" id="1974538"/>
    <lineage>
        <taxon>Bacteria</taxon>
        <taxon>Candidatus Colwelliibacteriota</taxon>
    </lineage>
</organism>
<dbReference type="AlphaFoldDB" id="A0A2M8G199"/>
<comment type="similarity">
    <text evidence="2">Belongs to the phosphohexose mutase family.</text>
</comment>
<sequence length="135" mass="14879">MDKGIFRAYDIRGIYPEELDERSTYVLGRVLASRIFKRGKIIVGHDVRLSSPALYRAILRGLRSESSGSRIVTAGLVTTPMLWFLVHRLKAAGGAMVTASHNPKEYNGLKVVRGDETLVSGREILKELVAGGILK</sequence>
<accession>A0A2M8G199</accession>
<dbReference type="Pfam" id="PF02878">
    <property type="entry name" value="PGM_PMM_I"/>
    <property type="match status" value="1"/>
</dbReference>
<evidence type="ECO:0000256" key="3">
    <source>
        <dbReference type="ARBA" id="ARBA00022553"/>
    </source>
</evidence>
<protein>
    <recommendedName>
        <fullName evidence="7">Alpha-D-phosphohexomutase alpha/beta/alpha domain-containing protein</fullName>
    </recommendedName>
</protein>
<keyword evidence="6" id="KW-0413">Isomerase</keyword>
<name>A0A2M8G199_9BACT</name>
<proteinExistence type="inferred from homology"/>
<evidence type="ECO:0000256" key="4">
    <source>
        <dbReference type="ARBA" id="ARBA00022723"/>
    </source>
</evidence>
<dbReference type="InterPro" id="IPR005844">
    <property type="entry name" value="A-D-PHexomutase_a/b/a-I"/>
</dbReference>
<dbReference type="PANTHER" id="PTHR43771:SF2">
    <property type="entry name" value="PHOSPHOMANNOMUTASE_PHOSPHOGLUCOMUTASE"/>
    <property type="match status" value="1"/>
</dbReference>
<feature type="domain" description="Alpha-D-phosphohexomutase alpha/beta/alpha" evidence="7">
    <location>
        <begin position="5"/>
        <end position="117"/>
    </location>
</feature>
<evidence type="ECO:0000313" key="9">
    <source>
        <dbReference type="Proteomes" id="UP000229674"/>
    </source>
</evidence>
<evidence type="ECO:0000256" key="6">
    <source>
        <dbReference type="ARBA" id="ARBA00023235"/>
    </source>
</evidence>
<dbReference type="GO" id="GO:0016868">
    <property type="term" value="F:intramolecular phosphotransferase activity"/>
    <property type="evidence" value="ECO:0007669"/>
    <property type="project" value="InterPro"/>
</dbReference>
<evidence type="ECO:0000256" key="5">
    <source>
        <dbReference type="ARBA" id="ARBA00022842"/>
    </source>
</evidence>
<reference evidence="9" key="1">
    <citation type="submission" date="2017-09" db="EMBL/GenBank/DDBJ databases">
        <title>Depth-based differentiation of microbial function through sediment-hosted aquifers and enrichment of novel symbionts in the deep terrestrial subsurface.</title>
        <authorList>
            <person name="Probst A.J."/>
            <person name="Ladd B."/>
            <person name="Jarett J.K."/>
            <person name="Geller-Mcgrath D.E."/>
            <person name="Sieber C.M.K."/>
            <person name="Emerson J.B."/>
            <person name="Anantharaman K."/>
            <person name="Thomas B.C."/>
            <person name="Malmstrom R."/>
            <person name="Stieglmeier M."/>
            <person name="Klingl A."/>
            <person name="Woyke T."/>
            <person name="Ryan C.M."/>
            <person name="Banfield J.F."/>
        </authorList>
    </citation>
    <scope>NUCLEOTIDE SEQUENCE [LARGE SCALE GENOMIC DNA]</scope>
</reference>
<dbReference type="SUPFAM" id="SSF53738">
    <property type="entry name" value="Phosphoglucomutase, first 3 domains"/>
    <property type="match status" value="1"/>
</dbReference>
<gene>
    <name evidence="8" type="ORF">CO020_00755</name>
</gene>
<dbReference type="EMBL" id="PFQX01000031">
    <property type="protein sequence ID" value="PJC65418.1"/>
    <property type="molecule type" value="Genomic_DNA"/>
</dbReference>
<evidence type="ECO:0000313" key="8">
    <source>
        <dbReference type="EMBL" id="PJC65418.1"/>
    </source>
</evidence>
<keyword evidence="5" id="KW-0460">Magnesium</keyword>
<dbReference type="Gene3D" id="3.40.120.10">
    <property type="entry name" value="Alpha-D-Glucose-1,6-Bisphosphate, subunit A, domain 3"/>
    <property type="match status" value="1"/>
</dbReference>